<protein>
    <submittedName>
        <fullName evidence="1">Uncharacterized protein</fullName>
    </submittedName>
</protein>
<proteinExistence type="predicted"/>
<name>A0A6L6IAF8_ECOLX</name>
<sequence length="165" mass="19412">MVQKILSDKVMNERTNAYYSYYLGERNISVLSLNVYDPPERFIAYIKKNRENLNITLSDFELEQIISGMRLKALASLVPLEKISWIAGSERACLFSWYLLMQFIQNNRTKISADLLQKNKLYLKEEYLEGNAFPSDSSTQFRQILRVLDILSDKNLRDEWIIQTK</sequence>
<feature type="non-terminal residue" evidence="1">
    <location>
        <position position="165"/>
    </location>
</feature>
<evidence type="ECO:0000313" key="2">
    <source>
        <dbReference type="Proteomes" id="UP000486847"/>
    </source>
</evidence>
<evidence type="ECO:0000313" key="1">
    <source>
        <dbReference type="EMBL" id="MTE92680.1"/>
    </source>
</evidence>
<reference evidence="1 2" key="1">
    <citation type="submission" date="2019-10" db="EMBL/GenBank/DDBJ databases">
        <title>Comparative genomic analysis of antimicrobial resistant Escherichia coli of diverse origin.</title>
        <authorList>
            <person name="Ghatak S."/>
            <person name="Milton A.P."/>
            <person name="Rhetso K."/>
            <person name="Purkait D."/>
            <person name="Das S."/>
            <person name="Puro K.-U."/>
            <person name="Shakuntala I."/>
            <person name="Sen A."/>
            <person name="Sanjukta R."/>
            <person name="Priya G.B."/>
            <person name="Mawlong M."/>
            <person name="Lyngdoh V."/>
            <person name="Rynghang J."/>
            <person name="Mawphlang B.L."/>
        </authorList>
    </citation>
    <scope>NUCLEOTIDE SEQUENCE [LARGE SCALE GENOMIC DNA]</scope>
    <source>
        <strain evidence="1 2">SE161</strain>
    </source>
</reference>
<organism evidence="1 2">
    <name type="scientific">Escherichia coli</name>
    <dbReference type="NCBI Taxonomy" id="562"/>
    <lineage>
        <taxon>Bacteria</taxon>
        <taxon>Pseudomonadati</taxon>
        <taxon>Pseudomonadota</taxon>
        <taxon>Gammaproteobacteria</taxon>
        <taxon>Enterobacterales</taxon>
        <taxon>Enterobacteriaceae</taxon>
        <taxon>Escherichia</taxon>
    </lineage>
</organism>
<gene>
    <name evidence="1" type="ORF">F9B07_28965</name>
</gene>
<dbReference type="EMBL" id="WCEW01000162">
    <property type="protein sequence ID" value="MTE92680.1"/>
    <property type="molecule type" value="Genomic_DNA"/>
</dbReference>
<accession>A0A6L6IAF8</accession>
<dbReference type="AlphaFoldDB" id="A0A6L6IAF8"/>
<dbReference type="Proteomes" id="UP000486847">
    <property type="component" value="Unassembled WGS sequence"/>
</dbReference>
<comment type="caution">
    <text evidence="1">The sequence shown here is derived from an EMBL/GenBank/DDBJ whole genome shotgun (WGS) entry which is preliminary data.</text>
</comment>